<dbReference type="Pfam" id="PF14332">
    <property type="entry name" value="DUF4388"/>
    <property type="match status" value="1"/>
</dbReference>
<organism evidence="2 3">
    <name type="scientific">Sandaracinus amylolyticus</name>
    <dbReference type="NCBI Taxonomy" id="927083"/>
    <lineage>
        <taxon>Bacteria</taxon>
        <taxon>Pseudomonadati</taxon>
        <taxon>Myxococcota</taxon>
        <taxon>Polyangia</taxon>
        <taxon>Polyangiales</taxon>
        <taxon>Sandaracinaceae</taxon>
        <taxon>Sandaracinus</taxon>
    </lineage>
</organism>
<dbReference type="SUPFAM" id="SSF160246">
    <property type="entry name" value="EspE N-terminal domain-like"/>
    <property type="match status" value="1"/>
</dbReference>
<reference evidence="2 3" key="1">
    <citation type="submission" date="2015-03" db="EMBL/GenBank/DDBJ databases">
        <title>Genome assembly of Sandaracinus amylolyticus DSM 53668.</title>
        <authorList>
            <person name="Sharma G."/>
            <person name="Subramanian S."/>
        </authorList>
    </citation>
    <scope>NUCLEOTIDE SEQUENCE [LARGE SCALE GENOMIC DNA]</scope>
    <source>
        <strain evidence="2 3">DSM 53668</strain>
    </source>
</reference>
<name>A0A0F6YIE3_9BACT</name>
<proteinExistence type="predicted"/>
<dbReference type="InterPro" id="IPR025497">
    <property type="entry name" value="PatA-like_N"/>
</dbReference>
<dbReference type="STRING" id="927083.DB32_002987"/>
<dbReference type="Proteomes" id="UP000034883">
    <property type="component" value="Chromosome"/>
</dbReference>
<dbReference type="EMBL" id="CP011125">
    <property type="protein sequence ID" value="AKF05838.1"/>
    <property type="molecule type" value="Genomic_DNA"/>
</dbReference>
<evidence type="ECO:0000313" key="2">
    <source>
        <dbReference type="EMBL" id="AKF05838.1"/>
    </source>
</evidence>
<dbReference type="PANTHER" id="PTHR36304:SF4">
    <property type="entry name" value="DUF4388 DOMAIN-CONTAINING PROTEIN"/>
    <property type="match status" value="1"/>
</dbReference>
<dbReference type="PANTHER" id="PTHR36304">
    <property type="entry name" value="DOMAIN GTPASE-ACTIVATING PROTEIN, PUTATIVE-RELATED-RELATED"/>
    <property type="match status" value="1"/>
</dbReference>
<protein>
    <recommendedName>
        <fullName evidence="1">PatA-like N-terminal domain-containing protein</fullName>
    </recommendedName>
</protein>
<evidence type="ECO:0000259" key="1">
    <source>
        <dbReference type="Pfam" id="PF14332"/>
    </source>
</evidence>
<feature type="domain" description="PatA-like N-terminal" evidence="1">
    <location>
        <begin position="140"/>
        <end position="217"/>
    </location>
</feature>
<evidence type="ECO:0000313" key="3">
    <source>
        <dbReference type="Proteomes" id="UP000034883"/>
    </source>
</evidence>
<dbReference type="AlphaFoldDB" id="A0A0F6YIE3"/>
<gene>
    <name evidence="2" type="ORF">DB32_002987</name>
</gene>
<dbReference type="InterPro" id="IPR037257">
    <property type="entry name" value="T2SS_E_N_sf"/>
</dbReference>
<sequence length="414" mass="45849">MAEPNDLVIVEADGSVRVPGRGADRRLRDRAGRYRLVVDATGLIVLRAEKSDGAAQPRVLMAGEIVSRTSILELVNIIASASWRGDMHIFGPDAHRVLSIDQAALKSATSTHPDDRLGQVLYRNGILSKQQLDEILAEVDPERRFGQIVVDKGSISQEQLFEQLQKQVEQIFFASLLIREGHYVFVQPDEGAEAPVHPVHLPVQALLMEGVQRIDEMALFRERIPHDELVPEVQPRVSVHSLEETAQTVLAWADGNRTIEDIARETGLGQFMTVKALYGLLQQNLVVLRPKKSVDSTAVRKVVSQFNDVLRDIFMAVATYGGVDQTRSTLEAWIVGSGYGPIFGEHVEEDGSIDPAVVARALADIKVDNPMEGLHQALHELAAFALFAATTSLPRDQELMLSRDVTTRLKRIRM</sequence>
<keyword evidence="3" id="KW-1185">Reference proteome</keyword>
<dbReference type="KEGG" id="samy:DB32_002987"/>
<accession>A0A0F6YIE3</accession>
<dbReference type="OrthoDB" id="5401144at2"/>
<dbReference type="RefSeq" id="WP_053233064.1">
    <property type="nucleotide sequence ID" value="NZ_CP011125.1"/>
</dbReference>